<dbReference type="GO" id="GO:0006915">
    <property type="term" value="P:apoptotic process"/>
    <property type="evidence" value="ECO:0007669"/>
    <property type="project" value="UniProtKB-UniRule"/>
</dbReference>
<keyword evidence="17" id="KW-1185">Reference proteome</keyword>
<comment type="subunit">
    <text evidence="15">Component of the ARISC complex. Component of the BRCA1-A complex. Component of the BRISC complex. Binds polyubiquitin.</text>
</comment>
<keyword evidence="10 15" id="KW-0156">Chromatin regulator</keyword>
<dbReference type="AlphaFoldDB" id="A0A3R7N8Q7"/>
<evidence type="ECO:0000256" key="2">
    <source>
        <dbReference type="ARBA" id="ARBA00019438"/>
    </source>
</evidence>
<keyword evidence="5 15" id="KW-0053">Apoptosis</keyword>
<proteinExistence type="inferred from homology"/>
<evidence type="ECO:0000256" key="10">
    <source>
        <dbReference type="ARBA" id="ARBA00022853"/>
    </source>
</evidence>
<dbReference type="EMBL" id="QCYY01001133">
    <property type="protein sequence ID" value="ROT80300.1"/>
    <property type="molecule type" value="Genomic_DNA"/>
</dbReference>
<dbReference type="PANTHER" id="PTHR15189">
    <property type="entry name" value="BRISC AND BRCA1-A COMPLEX MEMBER 2"/>
    <property type="match status" value="1"/>
</dbReference>
<evidence type="ECO:0000256" key="4">
    <source>
        <dbReference type="ARBA" id="ARBA00022618"/>
    </source>
</evidence>
<reference evidence="16 17" key="1">
    <citation type="submission" date="2018-04" db="EMBL/GenBank/DDBJ databases">
        <authorList>
            <person name="Zhang X."/>
            <person name="Yuan J."/>
            <person name="Li F."/>
            <person name="Xiang J."/>
        </authorList>
    </citation>
    <scope>NUCLEOTIDE SEQUENCE [LARGE SCALE GENOMIC DNA]</scope>
    <source>
        <tissue evidence="16">Muscle</tissue>
    </source>
</reference>
<keyword evidence="12 15" id="KW-0539">Nucleus</keyword>
<dbReference type="PANTHER" id="PTHR15189:SF7">
    <property type="entry name" value="BRISC AND BRCA1-A COMPLEX MEMBER 2"/>
    <property type="match status" value="1"/>
</dbReference>
<dbReference type="GO" id="GO:0070552">
    <property type="term" value="C:BRISC complex"/>
    <property type="evidence" value="ECO:0007669"/>
    <property type="project" value="UniProtKB-UniRule"/>
</dbReference>
<evidence type="ECO:0000256" key="7">
    <source>
        <dbReference type="ARBA" id="ARBA00022763"/>
    </source>
</evidence>
<evidence type="ECO:0000313" key="17">
    <source>
        <dbReference type="Proteomes" id="UP000283509"/>
    </source>
</evidence>
<evidence type="ECO:0000313" key="16">
    <source>
        <dbReference type="EMBL" id="ROT80300.1"/>
    </source>
</evidence>
<dbReference type="GO" id="GO:0006325">
    <property type="term" value="P:chromatin organization"/>
    <property type="evidence" value="ECO:0007669"/>
    <property type="project" value="UniProtKB-UniRule"/>
</dbReference>
<dbReference type="OrthoDB" id="6339910at2759"/>
<sequence>MHHVNCSLVGRGNTWCVPSLNTWNSLEDDIIAQLLHQLLQLYKRYQLEKLENDDVLQFVYESLLKTLSIGEGDIEVSVGNQGSQYSSLLVRLPLSLQDVPPVLVDANTGPATSLLHVTFQGTEGVFVPKLHLSPRIESLIGGASTLALPAVPPGACLMDYVERILQLLEQRVRKAVLSFEMRKQFVAQIKNCRVTELSHPLPQPPPTHTLSPFTVIDFLTILLSVTVRRRCFRKGPS</sequence>
<organism evidence="16 17">
    <name type="scientific">Penaeus vannamei</name>
    <name type="common">Whiteleg shrimp</name>
    <name type="synonym">Litopenaeus vannamei</name>
    <dbReference type="NCBI Taxonomy" id="6689"/>
    <lineage>
        <taxon>Eukaryota</taxon>
        <taxon>Metazoa</taxon>
        <taxon>Ecdysozoa</taxon>
        <taxon>Arthropoda</taxon>
        <taxon>Crustacea</taxon>
        <taxon>Multicrustacea</taxon>
        <taxon>Malacostraca</taxon>
        <taxon>Eumalacostraca</taxon>
        <taxon>Eucarida</taxon>
        <taxon>Decapoda</taxon>
        <taxon>Dendrobranchiata</taxon>
        <taxon>Penaeoidea</taxon>
        <taxon>Penaeidae</taxon>
        <taxon>Penaeus</taxon>
    </lineage>
</organism>
<dbReference type="GO" id="GO:0031593">
    <property type="term" value="F:polyubiquitin modification-dependent protein binding"/>
    <property type="evidence" value="ECO:0007669"/>
    <property type="project" value="UniProtKB-UniRule"/>
</dbReference>
<accession>A0A3R7N8Q7</accession>
<keyword evidence="13 15" id="KW-0131">Cell cycle</keyword>
<keyword evidence="6" id="KW-0677">Repeat</keyword>
<comment type="caution">
    <text evidence="16">The sequence shown here is derived from an EMBL/GenBank/DDBJ whole genome shotgun (WGS) entry which is preliminary data.</text>
</comment>
<dbReference type="InterPro" id="IPR010358">
    <property type="entry name" value="BRE"/>
</dbReference>
<dbReference type="GO" id="GO:0045739">
    <property type="term" value="P:positive regulation of DNA repair"/>
    <property type="evidence" value="ECO:0007669"/>
    <property type="project" value="UniProtKB-UniRule"/>
</dbReference>
<keyword evidence="4 15" id="KW-0132">Cell division</keyword>
<evidence type="ECO:0000256" key="8">
    <source>
        <dbReference type="ARBA" id="ARBA00022776"/>
    </source>
</evidence>
<dbReference type="GO" id="GO:0006302">
    <property type="term" value="P:double-strand break repair"/>
    <property type="evidence" value="ECO:0007669"/>
    <property type="project" value="UniProtKB-UniRule"/>
</dbReference>
<evidence type="ECO:0000256" key="11">
    <source>
        <dbReference type="ARBA" id="ARBA00023204"/>
    </source>
</evidence>
<evidence type="ECO:0000256" key="5">
    <source>
        <dbReference type="ARBA" id="ARBA00022703"/>
    </source>
</evidence>
<evidence type="ECO:0000256" key="3">
    <source>
        <dbReference type="ARBA" id="ARBA00022490"/>
    </source>
</evidence>
<dbReference type="GO" id="GO:0007095">
    <property type="term" value="P:mitotic G2 DNA damage checkpoint signaling"/>
    <property type="evidence" value="ECO:0007669"/>
    <property type="project" value="UniProtKB-UniRule"/>
</dbReference>
<gene>
    <name evidence="16" type="ORF">C7M84_000970</name>
</gene>
<comment type="subcellular location">
    <subcellularLocation>
        <location evidence="15">Cytoplasm</location>
    </subcellularLocation>
    <subcellularLocation>
        <location evidence="1 15">Nucleus</location>
    </subcellularLocation>
    <text evidence="15">Localizes at sites of DNA damage at double-strand breaks (DSBs).</text>
</comment>
<keyword evidence="8 15" id="KW-0498">Mitosis</keyword>
<name>A0A3R7N8Q7_PENVA</name>
<evidence type="ECO:0000256" key="13">
    <source>
        <dbReference type="ARBA" id="ARBA00023306"/>
    </source>
</evidence>
<dbReference type="GO" id="GO:0051301">
    <property type="term" value="P:cell division"/>
    <property type="evidence" value="ECO:0007669"/>
    <property type="project" value="UniProtKB-UniRule"/>
</dbReference>
<evidence type="ECO:0000256" key="15">
    <source>
        <dbReference type="RuleBase" id="RU368019"/>
    </source>
</evidence>
<dbReference type="STRING" id="6689.A0A3R7N8Q7"/>
<reference evidence="16 17" key="2">
    <citation type="submission" date="2019-01" db="EMBL/GenBank/DDBJ databases">
        <title>The decoding of complex shrimp genome reveals the adaptation for benthos swimmer, frequently molting mechanism and breeding impact on genome.</title>
        <authorList>
            <person name="Sun Y."/>
            <person name="Gao Y."/>
            <person name="Yu Y."/>
        </authorList>
    </citation>
    <scope>NUCLEOTIDE SEQUENCE [LARGE SCALE GENOMIC DNA]</scope>
    <source>
        <tissue evidence="16">Muscle</tissue>
    </source>
</reference>
<keyword evidence="3 15" id="KW-0963">Cytoplasm</keyword>
<keyword evidence="7 15" id="KW-0227">DNA damage</keyword>
<comment type="similarity">
    <text evidence="14 15">Belongs to the BABAM2 family.</text>
</comment>
<evidence type="ECO:0000256" key="14">
    <source>
        <dbReference type="ARBA" id="ARBA00025766"/>
    </source>
</evidence>
<protein>
    <recommendedName>
        <fullName evidence="2 15">BRISC and BRCA1-A complex member 2</fullName>
    </recommendedName>
</protein>
<dbReference type="Pfam" id="PF06113">
    <property type="entry name" value="BRE"/>
    <property type="match status" value="1"/>
</dbReference>
<dbReference type="Proteomes" id="UP000283509">
    <property type="component" value="Unassembled WGS sequence"/>
</dbReference>
<dbReference type="GO" id="GO:0070531">
    <property type="term" value="C:BRCA1-A complex"/>
    <property type="evidence" value="ECO:0007669"/>
    <property type="project" value="UniProtKB-UniRule"/>
</dbReference>
<comment type="function">
    <text evidence="15">May play a role in homeostasis or cellular differentiation in cells of neural, epithelial and germline origins. May also act as a death receptor-associated anti-apoptotic protein, which inhibits the mitochondrial apoptotic pathway.</text>
</comment>
<evidence type="ECO:0000256" key="1">
    <source>
        <dbReference type="ARBA" id="ARBA00004123"/>
    </source>
</evidence>
<evidence type="ECO:0000256" key="9">
    <source>
        <dbReference type="ARBA" id="ARBA00022786"/>
    </source>
</evidence>
<comment type="domain">
    <text evidence="15">Contains 2 ubiquitin-conjugating enzyme family-like (UEV-like) regions. These regions lack the critical Cys residues required for ubiquitination but retain the ability to bind ubiquitin.</text>
</comment>
<keyword evidence="11 15" id="KW-0234">DNA repair</keyword>
<dbReference type="GO" id="GO:0005737">
    <property type="term" value="C:cytoplasm"/>
    <property type="evidence" value="ECO:0007669"/>
    <property type="project" value="UniProtKB-SubCell"/>
</dbReference>
<dbReference type="GO" id="GO:0010212">
    <property type="term" value="P:response to ionizing radiation"/>
    <property type="evidence" value="ECO:0007669"/>
    <property type="project" value="UniProtKB-UniRule"/>
</dbReference>
<keyword evidence="9 15" id="KW-0833">Ubl conjugation pathway</keyword>
<evidence type="ECO:0000256" key="12">
    <source>
        <dbReference type="ARBA" id="ARBA00023242"/>
    </source>
</evidence>
<evidence type="ECO:0000256" key="6">
    <source>
        <dbReference type="ARBA" id="ARBA00022737"/>
    </source>
</evidence>